<organism evidence="9 10">
    <name type="scientific">Ogataea polymorpha</name>
    <dbReference type="NCBI Taxonomy" id="460523"/>
    <lineage>
        <taxon>Eukaryota</taxon>
        <taxon>Fungi</taxon>
        <taxon>Dikarya</taxon>
        <taxon>Ascomycota</taxon>
        <taxon>Saccharomycotina</taxon>
        <taxon>Pichiomycetes</taxon>
        <taxon>Pichiales</taxon>
        <taxon>Pichiaceae</taxon>
        <taxon>Ogataea</taxon>
    </lineage>
</organism>
<dbReference type="Gene3D" id="1.20.1740.10">
    <property type="entry name" value="Amino acid/polyamine transporter I"/>
    <property type="match status" value="1"/>
</dbReference>
<feature type="transmembrane region" description="Helical" evidence="7">
    <location>
        <begin position="225"/>
        <end position="246"/>
    </location>
</feature>
<reference evidence="9" key="2">
    <citation type="submission" date="2021-01" db="EMBL/GenBank/DDBJ databases">
        <authorList>
            <person name="Schikora-Tamarit M.A."/>
        </authorList>
    </citation>
    <scope>NUCLEOTIDE SEQUENCE</scope>
    <source>
        <strain evidence="9">NCAIM Y.01608</strain>
    </source>
</reference>
<name>A0A9P8PST5_9ASCO</name>
<evidence type="ECO:0000256" key="4">
    <source>
        <dbReference type="ARBA" id="ARBA00022692"/>
    </source>
</evidence>
<evidence type="ECO:0000256" key="6">
    <source>
        <dbReference type="ARBA" id="ARBA00023136"/>
    </source>
</evidence>
<dbReference type="Proteomes" id="UP000788993">
    <property type="component" value="Unassembled WGS sequence"/>
</dbReference>
<dbReference type="PIRSF" id="PIRSF006060">
    <property type="entry name" value="AA_transporter"/>
    <property type="match status" value="1"/>
</dbReference>
<feature type="transmembrane region" description="Helical" evidence="7">
    <location>
        <begin position="468"/>
        <end position="487"/>
    </location>
</feature>
<evidence type="ECO:0000256" key="2">
    <source>
        <dbReference type="ARBA" id="ARBA00006983"/>
    </source>
</evidence>
<gene>
    <name evidence="9" type="ORF">OGATHE_001284</name>
</gene>
<protein>
    <recommendedName>
        <fullName evidence="8">Amino acid permease/ SLC12A domain-containing protein</fullName>
    </recommendedName>
</protein>
<accession>A0A9P8PST5</accession>
<feature type="transmembrane region" description="Helical" evidence="7">
    <location>
        <begin position="319"/>
        <end position="344"/>
    </location>
</feature>
<evidence type="ECO:0000313" key="9">
    <source>
        <dbReference type="EMBL" id="KAH3676794.1"/>
    </source>
</evidence>
<keyword evidence="5 7" id="KW-1133">Transmembrane helix</keyword>
<evidence type="ECO:0000259" key="8">
    <source>
        <dbReference type="Pfam" id="PF00324"/>
    </source>
</evidence>
<feature type="transmembrane region" description="Helical" evidence="7">
    <location>
        <begin position="126"/>
        <end position="147"/>
    </location>
</feature>
<evidence type="ECO:0000256" key="7">
    <source>
        <dbReference type="SAM" id="Phobius"/>
    </source>
</evidence>
<dbReference type="PANTHER" id="PTHR43341">
    <property type="entry name" value="AMINO ACID PERMEASE"/>
    <property type="match status" value="1"/>
</dbReference>
<feature type="transmembrane region" description="Helical" evidence="7">
    <location>
        <begin position="365"/>
        <end position="386"/>
    </location>
</feature>
<keyword evidence="10" id="KW-1185">Reference proteome</keyword>
<feature type="transmembrane region" description="Helical" evidence="7">
    <location>
        <begin position="180"/>
        <end position="205"/>
    </location>
</feature>
<dbReference type="GO" id="GO:0015171">
    <property type="term" value="F:amino acid transmembrane transporter activity"/>
    <property type="evidence" value="ECO:0007669"/>
    <property type="project" value="TreeGrafter"/>
</dbReference>
<feature type="transmembrane region" description="Helical" evidence="7">
    <location>
        <begin position="267"/>
        <end position="285"/>
    </location>
</feature>
<dbReference type="AlphaFoldDB" id="A0A9P8PST5"/>
<keyword evidence="6 7" id="KW-0472">Membrane</keyword>
<keyword evidence="3" id="KW-0813">Transport</keyword>
<feature type="transmembrane region" description="Helical" evidence="7">
    <location>
        <begin position="392"/>
        <end position="416"/>
    </location>
</feature>
<comment type="subcellular location">
    <subcellularLocation>
        <location evidence="1">Membrane</location>
        <topology evidence="1">Multi-pass membrane protein</topology>
    </subcellularLocation>
</comment>
<proteinExistence type="inferred from homology"/>
<comment type="similarity">
    <text evidence="2">Belongs to the amino acid-polyamine-organocation (APC) superfamily. YAT (TC 2.A.3.10) family.</text>
</comment>
<keyword evidence="4 7" id="KW-0812">Transmembrane</keyword>
<dbReference type="Pfam" id="PF00324">
    <property type="entry name" value="AA_permease"/>
    <property type="match status" value="1"/>
</dbReference>
<sequence>MSKELKSQVTVDAIQLDQESGNSSAQRLGYDPNSGLKRGLKTRHVTLMALGGIIGPGSIVGLGVYLHKDGPAALVVDYSIVGLVAFTLMQSIGELNSLFPSTNGFSNHITRFVDEAFSAMTSYNYLVVWIAVLMSEYISLSSTLNFWAPAVPLWGFFLIFWVFFLSIQFLGVAGYGEAEYWLAIIKLLGLTAFYIFTIVYMSGGVKGTPAFGFRNFKTPWADQSAMKSLASAIVNCSTAYVGVELMSLNAAETKDPIRAIPIAVRQTLIRIIYIFLGLALSYGIAVPYDSPQFSSTVTSLRSPIYVALYNAGWHNAHHLVNIFVVIVALSAINSAIYIGSRTIVNMANENMIPFPKFFSRVNRHGVPYVATITFNVFGFLGLLSVGSGSKTAYSYFVSVSGVSSFFVWSAICFAQIRFRIGWVRSGRKVSDLPYRCLWYPFTPVLCICMCLFLALIQGWMYLKPFDHSWFIDAYIMFPLSAIFYFGYKLWKKTKWVKYEEMDFETGRRYDLEEELRHLKLERQLNPLTRKQKVKEFFSEWI</sequence>
<feature type="transmembrane region" description="Helical" evidence="7">
    <location>
        <begin position="153"/>
        <end position="173"/>
    </location>
</feature>
<dbReference type="GO" id="GO:0016020">
    <property type="term" value="C:membrane"/>
    <property type="evidence" value="ECO:0007669"/>
    <property type="project" value="UniProtKB-SubCell"/>
</dbReference>
<evidence type="ECO:0000256" key="5">
    <source>
        <dbReference type="ARBA" id="ARBA00022989"/>
    </source>
</evidence>
<reference evidence="9" key="1">
    <citation type="journal article" date="2021" name="Open Biol.">
        <title>Shared evolutionary footprints suggest mitochondrial oxidative damage underlies multiple complex I losses in fungi.</title>
        <authorList>
            <person name="Schikora-Tamarit M.A."/>
            <person name="Marcet-Houben M."/>
            <person name="Nosek J."/>
            <person name="Gabaldon T."/>
        </authorList>
    </citation>
    <scope>NUCLEOTIDE SEQUENCE</scope>
    <source>
        <strain evidence="9">NCAIM Y.01608</strain>
    </source>
</reference>
<evidence type="ECO:0000313" key="10">
    <source>
        <dbReference type="Proteomes" id="UP000788993"/>
    </source>
</evidence>
<dbReference type="EMBL" id="JAEUBD010000146">
    <property type="protein sequence ID" value="KAH3676794.1"/>
    <property type="molecule type" value="Genomic_DNA"/>
</dbReference>
<feature type="transmembrane region" description="Helical" evidence="7">
    <location>
        <begin position="72"/>
        <end position="89"/>
    </location>
</feature>
<evidence type="ECO:0000256" key="3">
    <source>
        <dbReference type="ARBA" id="ARBA00022448"/>
    </source>
</evidence>
<dbReference type="PANTHER" id="PTHR43341:SF26">
    <property type="entry name" value="GENERAL AMINO ACID PERMEASE AGP3"/>
    <property type="match status" value="1"/>
</dbReference>
<dbReference type="InterPro" id="IPR050524">
    <property type="entry name" value="APC_YAT"/>
</dbReference>
<dbReference type="InterPro" id="IPR004841">
    <property type="entry name" value="AA-permease/SLC12A_dom"/>
</dbReference>
<evidence type="ECO:0000256" key="1">
    <source>
        <dbReference type="ARBA" id="ARBA00004141"/>
    </source>
</evidence>
<feature type="domain" description="Amino acid permease/ SLC12A" evidence="8">
    <location>
        <begin position="44"/>
        <end position="495"/>
    </location>
</feature>
<feature type="transmembrane region" description="Helical" evidence="7">
    <location>
        <begin position="45"/>
        <end position="66"/>
    </location>
</feature>
<comment type="caution">
    <text evidence="9">The sequence shown here is derived from an EMBL/GenBank/DDBJ whole genome shotgun (WGS) entry which is preliminary data.</text>
</comment>
<feature type="transmembrane region" description="Helical" evidence="7">
    <location>
        <begin position="437"/>
        <end position="462"/>
    </location>
</feature>
<dbReference type="FunFam" id="1.20.1740.10:FF:000001">
    <property type="entry name" value="Amino acid permease"/>
    <property type="match status" value="1"/>
</dbReference>